<dbReference type="HOGENOM" id="CLU_3258045_0_0_6"/>
<keyword evidence="3" id="KW-0472">Membrane</keyword>
<accession>U5T4F8</accession>
<keyword evidence="4" id="KW-0564">Palmitate</keyword>
<evidence type="ECO:0000313" key="8">
    <source>
        <dbReference type="Proteomes" id="UP000017640"/>
    </source>
</evidence>
<evidence type="ECO:0000256" key="2">
    <source>
        <dbReference type="ARBA" id="ARBA00022729"/>
    </source>
</evidence>
<evidence type="ECO:0000256" key="1">
    <source>
        <dbReference type="ARBA" id="ARBA00004459"/>
    </source>
</evidence>
<dbReference type="EMBL" id="CP005990">
    <property type="protein sequence ID" value="AGY91057.1"/>
    <property type="molecule type" value="Genomic_DNA"/>
</dbReference>
<dbReference type="Proteomes" id="UP000017640">
    <property type="component" value="Chromosome"/>
</dbReference>
<name>U5T4F8_9GAMM</name>
<keyword evidence="2" id="KW-0732">Signal</keyword>
<dbReference type="InterPro" id="IPR032831">
    <property type="entry name" value="LptM_cons"/>
</dbReference>
<dbReference type="GO" id="GO:0009279">
    <property type="term" value="C:cell outer membrane"/>
    <property type="evidence" value="ECO:0007669"/>
    <property type="project" value="UniProtKB-SubCell"/>
</dbReference>
<evidence type="ECO:0000313" key="7">
    <source>
        <dbReference type="EMBL" id="AGY91057.1"/>
    </source>
</evidence>
<organism evidence="7 8">
    <name type="scientific">Spiribacter curvatus</name>
    <dbReference type="NCBI Taxonomy" id="1335757"/>
    <lineage>
        <taxon>Bacteria</taxon>
        <taxon>Pseudomonadati</taxon>
        <taxon>Pseudomonadota</taxon>
        <taxon>Gammaproteobacteria</taxon>
        <taxon>Chromatiales</taxon>
        <taxon>Ectothiorhodospiraceae</taxon>
        <taxon>Spiribacter</taxon>
    </lineage>
</organism>
<keyword evidence="6" id="KW-0449">Lipoprotein</keyword>
<dbReference type="KEGG" id="spiu:SPICUR_00140"/>
<dbReference type="AlphaFoldDB" id="U5T4F8"/>
<dbReference type="PROSITE" id="PS51257">
    <property type="entry name" value="PROKAR_LIPOPROTEIN"/>
    <property type="match status" value="1"/>
</dbReference>
<evidence type="ECO:0008006" key="9">
    <source>
        <dbReference type="Google" id="ProtNLM"/>
    </source>
</evidence>
<evidence type="ECO:0000256" key="6">
    <source>
        <dbReference type="ARBA" id="ARBA00023288"/>
    </source>
</evidence>
<gene>
    <name evidence="7" type="ORF">SPICUR_00140</name>
</gene>
<reference evidence="7 8" key="1">
    <citation type="journal article" date="2013" name="BMC Genomics">
        <title>Genomes of "Spiribacter", a streamlined, successful halophilic bacterium.</title>
        <authorList>
            <person name="Lopez-Perez M."/>
            <person name="Ghai R."/>
            <person name="Leon M.J."/>
            <person name="Rodriguez-Olmos A."/>
            <person name="Copa-Patino J.L."/>
            <person name="Soliveri J."/>
            <person name="Sanchez-Porro C."/>
            <person name="Ventosa A."/>
            <person name="Rodriguez-Valera F."/>
        </authorList>
    </citation>
    <scope>NUCLEOTIDE SEQUENCE [LARGE SCALE GENOMIC DNA]</scope>
    <source>
        <strain evidence="7 8">UAH-SP71</strain>
    </source>
</reference>
<evidence type="ECO:0000256" key="3">
    <source>
        <dbReference type="ARBA" id="ARBA00023136"/>
    </source>
</evidence>
<proteinExistence type="predicted"/>
<dbReference type="RefSeq" id="WP_023364791.1">
    <property type="nucleotide sequence ID" value="NC_022664.1"/>
</dbReference>
<evidence type="ECO:0000256" key="5">
    <source>
        <dbReference type="ARBA" id="ARBA00023237"/>
    </source>
</evidence>
<keyword evidence="5" id="KW-0998">Cell outer membrane</keyword>
<evidence type="ECO:0000256" key="4">
    <source>
        <dbReference type="ARBA" id="ARBA00023139"/>
    </source>
</evidence>
<dbReference type="Pfam" id="PF13627">
    <property type="entry name" value="LptM_cons"/>
    <property type="match status" value="1"/>
</dbReference>
<dbReference type="STRING" id="1335757.SPICUR_00140"/>
<protein>
    <recommendedName>
        <fullName evidence="9">Lipoprotein</fullName>
    </recommendedName>
</protein>
<sequence>MTQRILPFLALITLILLTGCGVKGDLYLPDAGGAERSEGETP</sequence>
<comment type="subcellular location">
    <subcellularLocation>
        <location evidence="1">Cell outer membrane</location>
        <topology evidence="1">Lipid-anchor</topology>
    </subcellularLocation>
</comment>
<keyword evidence="8" id="KW-1185">Reference proteome</keyword>
<dbReference type="NCBIfam" id="NF047847">
    <property type="entry name" value="SS_mature_LptM"/>
    <property type="match status" value="1"/>
</dbReference>